<dbReference type="SUPFAM" id="SSF81296">
    <property type="entry name" value="E set domains"/>
    <property type="match status" value="1"/>
</dbReference>
<dbReference type="RefSeq" id="WP_108213438.1">
    <property type="nucleotide sequence ID" value="NZ_QBKI01000011.1"/>
</dbReference>
<name>A0A2T5YDD4_9BACT</name>
<dbReference type="Gene3D" id="1.10.10.760">
    <property type="entry name" value="E-set domains of sugar-utilizing enzymes"/>
    <property type="match status" value="1"/>
</dbReference>
<evidence type="ECO:0000256" key="7">
    <source>
        <dbReference type="ARBA" id="ARBA00022801"/>
    </source>
</evidence>
<dbReference type="GO" id="GO:0033942">
    <property type="term" value="F:4-alpha-D-(1-&gt;4)-alpha-D-glucanotrehalose trehalohydrolase activity"/>
    <property type="evidence" value="ECO:0007669"/>
    <property type="project" value="UniProtKB-EC"/>
</dbReference>
<keyword evidence="9 14" id="KW-0326">Glycosidase</keyword>
<dbReference type="CDD" id="cd11325">
    <property type="entry name" value="AmyAc_GTHase"/>
    <property type="match status" value="1"/>
</dbReference>
<feature type="site" description="Transition state stabilizer" evidence="17">
    <location>
        <position position="394"/>
    </location>
</feature>
<dbReference type="EC" id="3.2.1.141" evidence="4 13"/>
<feature type="binding site" evidence="16">
    <location>
        <begin position="393"/>
        <end position="398"/>
    </location>
    <ligand>
        <name>substrate</name>
    </ligand>
</feature>
<feature type="active site" description="Nucleophile" evidence="15">
    <location>
        <position position="263"/>
    </location>
</feature>
<evidence type="ECO:0000313" key="20">
    <source>
        <dbReference type="Proteomes" id="UP000244225"/>
    </source>
</evidence>
<dbReference type="UniPathway" id="UPA00299"/>
<sequence>MDAITKPVGAFCQTDGSCHFCVWAPERENMTLRLLQPAEREVKMKKDAWGYFTAAVAGVAPGTLYFLNPDGEGDFPDPASFYQPQGVHGPSQVVDHTFEWTDDSWGGLPRQDLIIYELHVGTFTPEGTFEAIIPRLPELRETGINALEIMPVAQFPGGRNWGYDGVFPYAVQNTYGGPEGLKKLVNACHAHGLAVLLDVVYNHLGPEGNYLEKLGPYFTDKYKTPWGKAINYDGAYSDGVRAYISENVIYWFRHFHIDGLRLDAIHTIFDQSAITLWELINSRIAQAREELQRPFFLIAESDLNNPRVVQEAATGGLGFDMQWLDDFHHALYVLLDEKGRPLYEDFGQMEQLAKAYTDGFVHSGEYVRFRKKTFGASSSHLPGDKFVAFVQNHDQVGNRVNGERLSVLVDFERLKLAAAALLLSPYIPMLFMGEEYGEEAPFLYFVSHSDKDLIRAVREGRKKEFENFKWDAEPPDPQREQTFAYSRPDWSKRQKGKHRQLLQWHQTLIGLRKSMAALRNYNKESIQAQPLGQQGFVLSRQSMDKEQQLLCLFNLSNDKVKYSLSAAPEKYRLVLNSKDEKWVQQKEQVYQVPSEIAAGDTLYLPPVSVLMYACG</sequence>
<gene>
    <name evidence="19" type="ORF">C8N40_111180</name>
</gene>
<dbReference type="SUPFAM" id="SSF51445">
    <property type="entry name" value="(Trans)glycosidases"/>
    <property type="match status" value="1"/>
</dbReference>
<evidence type="ECO:0000256" key="1">
    <source>
        <dbReference type="ARBA" id="ARBA00004496"/>
    </source>
</evidence>
<dbReference type="GO" id="GO:0005737">
    <property type="term" value="C:cytoplasm"/>
    <property type="evidence" value="ECO:0007669"/>
    <property type="project" value="UniProtKB-SubCell"/>
</dbReference>
<evidence type="ECO:0000256" key="11">
    <source>
        <dbReference type="ARBA" id="ARBA00033284"/>
    </source>
</evidence>
<evidence type="ECO:0000256" key="6">
    <source>
        <dbReference type="ARBA" id="ARBA00022490"/>
    </source>
</evidence>
<dbReference type="PIRSF" id="PIRSF006337">
    <property type="entry name" value="Trehalose_TreZ"/>
    <property type="match status" value="1"/>
</dbReference>
<dbReference type="AlphaFoldDB" id="A0A2T5YDD4"/>
<evidence type="ECO:0000256" key="14">
    <source>
        <dbReference type="PIRNR" id="PIRNR006337"/>
    </source>
</evidence>
<dbReference type="OrthoDB" id="9761875at2"/>
<evidence type="ECO:0000259" key="18">
    <source>
        <dbReference type="SMART" id="SM00642"/>
    </source>
</evidence>
<dbReference type="NCBIfam" id="TIGR02402">
    <property type="entry name" value="trehalose_TreZ"/>
    <property type="match status" value="1"/>
</dbReference>
<evidence type="ECO:0000256" key="8">
    <source>
        <dbReference type="ARBA" id="ARBA00023277"/>
    </source>
</evidence>
<organism evidence="19 20">
    <name type="scientific">Pontibacter mucosus</name>
    <dbReference type="NCBI Taxonomy" id="1649266"/>
    <lineage>
        <taxon>Bacteria</taxon>
        <taxon>Pseudomonadati</taxon>
        <taxon>Bacteroidota</taxon>
        <taxon>Cytophagia</taxon>
        <taxon>Cytophagales</taxon>
        <taxon>Hymenobacteraceae</taxon>
        <taxon>Pontibacter</taxon>
    </lineage>
</organism>
<dbReference type="PANTHER" id="PTHR43651">
    <property type="entry name" value="1,4-ALPHA-GLUCAN-BRANCHING ENZYME"/>
    <property type="match status" value="1"/>
</dbReference>
<comment type="catalytic activity">
    <reaction evidence="12 14">
        <text>hydrolysis of (1-&gt;4)-alpha-D-glucosidic linkage in 4-alpha-D-[(1-&gt;4)-alpha-D-glucanosyl]n trehalose to yield trehalose and (1-&gt;4)-alpha-D-glucan.</text>
        <dbReference type="EC" id="3.2.1.141"/>
    </reaction>
</comment>
<dbReference type="InterPro" id="IPR044901">
    <property type="entry name" value="Trehalose_TreZ_E-set_sf"/>
</dbReference>
<comment type="subcellular location">
    <subcellularLocation>
        <location evidence="1 15">Cytoplasm</location>
    </subcellularLocation>
</comment>
<evidence type="ECO:0000256" key="13">
    <source>
        <dbReference type="NCBIfam" id="TIGR02402"/>
    </source>
</evidence>
<evidence type="ECO:0000256" key="12">
    <source>
        <dbReference type="ARBA" id="ARBA00034013"/>
    </source>
</evidence>
<feature type="active site" description="Proton donor" evidence="15">
    <location>
        <position position="300"/>
    </location>
</feature>
<dbReference type="CDD" id="cd02853">
    <property type="entry name" value="E_set_MTHase_like_N"/>
    <property type="match status" value="1"/>
</dbReference>
<dbReference type="Pfam" id="PF00128">
    <property type="entry name" value="Alpha-amylase"/>
    <property type="match status" value="2"/>
</dbReference>
<dbReference type="PANTHER" id="PTHR43651:SF11">
    <property type="entry name" value="MALTO-OLIGOSYLTREHALOSE TREHALOHYDROLASE"/>
    <property type="match status" value="1"/>
</dbReference>
<dbReference type="InterPro" id="IPR014756">
    <property type="entry name" value="Ig_E-set"/>
</dbReference>
<evidence type="ECO:0000256" key="3">
    <source>
        <dbReference type="ARBA" id="ARBA00008061"/>
    </source>
</evidence>
<evidence type="ECO:0000256" key="2">
    <source>
        <dbReference type="ARBA" id="ARBA00005199"/>
    </source>
</evidence>
<feature type="domain" description="Glycosyl hydrolase family 13 catalytic" evidence="18">
    <location>
        <begin position="92"/>
        <end position="461"/>
    </location>
</feature>
<evidence type="ECO:0000256" key="16">
    <source>
        <dbReference type="PIRSR" id="PIRSR006337-2"/>
    </source>
</evidence>
<keyword evidence="20" id="KW-1185">Reference proteome</keyword>
<proteinExistence type="inferred from homology"/>
<dbReference type="GO" id="GO:0005992">
    <property type="term" value="P:trehalose biosynthetic process"/>
    <property type="evidence" value="ECO:0007669"/>
    <property type="project" value="UniProtKB-UniRule"/>
</dbReference>
<evidence type="ECO:0000256" key="15">
    <source>
        <dbReference type="PIRSR" id="PIRSR006337-1"/>
    </source>
</evidence>
<comment type="caution">
    <text evidence="19">The sequence shown here is derived from an EMBL/GenBank/DDBJ whole genome shotgun (WGS) entry which is preliminary data.</text>
</comment>
<dbReference type="InterPro" id="IPR013783">
    <property type="entry name" value="Ig-like_fold"/>
</dbReference>
<feature type="binding site" evidence="16">
    <location>
        <begin position="325"/>
        <end position="329"/>
    </location>
    <ligand>
        <name>substrate</name>
    </ligand>
</feature>
<evidence type="ECO:0000256" key="5">
    <source>
        <dbReference type="ARBA" id="ARBA00015938"/>
    </source>
</evidence>
<dbReference type="SMART" id="SM00642">
    <property type="entry name" value="Aamy"/>
    <property type="match status" value="1"/>
</dbReference>
<dbReference type="Gene3D" id="3.20.20.80">
    <property type="entry name" value="Glycosidases"/>
    <property type="match status" value="1"/>
</dbReference>
<evidence type="ECO:0000256" key="4">
    <source>
        <dbReference type="ARBA" id="ARBA00012268"/>
    </source>
</evidence>
<dbReference type="Gene3D" id="2.60.40.10">
    <property type="entry name" value="Immunoglobulins"/>
    <property type="match status" value="1"/>
</dbReference>
<keyword evidence="7 14" id="KW-0378">Hydrolase</keyword>
<evidence type="ECO:0000256" key="10">
    <source>
        <dbReference type="ARBA" id="ARBA00032057"/>
    </source>
</evidence>
<feature type="binding site" evidence="16">
    <location>
        <begin position="261"/>
        <end position="266"/>
    </location>
    <ligand>
        <name>substrate</name>
    </ligand>
</feature>
<dbReference type="InterPro" id="IPR012768">
    <property type="entry name" value="Trehalose_TreZ"/>
</dbReference>
<keyword evidence="8" id="KW-0119">Carbohydrate metabolism</keyword>
<comment type="similarity">
    <text evidence="3 14">Belongs to the glycosyl hydrolase 13 family.</text>
</comment>
<dbReference type="EMBL" id="QBKI01000011">
    <property type="protein sequence ID" value="PTX14515.1"/>
    <property type="molecule type" value="Genomic_DNA"/>
</dbReference>
<comment type="pathway">
    <text evidence="2 14">Glycan biosynthesis; trehalose biosynthesis.</text>
</comment>
<protein>
    <recommendedName>
        <fullName evidence="5 13">Malto-oligosyltrehalose trehalohydrolase</fullName>
        <shortName evidence="14">MTHase</shortName>
        <ecNumber evidence="4 13">3.2.1.141</ecNumber>
    </recommendedName>
    <alternativeName>
        <fullName evidence="11 14">4-alpha-D-((1-&gt;4)-alpha-D-glucano)trehalose trehalohydrolase</fullName>
    </alternativeName>
    <alternativeName>
        <fullName evidence="10 14">Maltooligosyl trehalose trehalohydrolase</fullName>
    </alternativeName>
</protein>
<reference evidence="19 20" key="1">
    <citation type="submission" date="2018-04" db="EMBL/GenBank/DDBJ databases">
        <title>Genomic Encyclopedia of Archaeal and Bacterial Type Strains, Phase II (KMG-II): from individual species to whole genera.</title>
        <authorList>
            <person name="Goeker M."/>
        </authorList>
    </citation>
    <scope>NUCLEOTIDE SEQUENCE [LARGE SCALE GENOMIC DNA]</scope>
    <source>
        <strain evidence="19 20">DSM 100162</strain>
    </source>
</reference>
<evidence type="ECO:0000256" key="9">
    <source>
        <dbReference type="ARBA" id="ARBA00023295"/>
    </source>
</evidence>
<evidence type="ECO:0000256" key="17">
    <source>
        <dbReference type="PIRSR" id="PIRSR006337-3"/>
    </source>
</evidence>
<evidence type="ECO:0000313" key="19">
    <source>
        <dbReference type="EMBL" id="PTX14515.1"/>
    </source>
</evidence>
<dbReference type="InterPro" id="IPR006047">
    <property type="entry name" value="GH13_cat_dom"/>
</dbReference>
<keyword evidence="6" id="KW-0963">Cytoplasm</keyword>
<dbReference type="Proteomes" id="UP000244225">
    <property type="component" value="Unassembled WGS sequence"/>
</dbReference>
<dbReference type="InterPro" id="IPR017853">
    <property type="entry name" value="GH"/>
</dbReference>
<accession>A0A2T5YDD4</accession>